<gene>
    <name evidence="2" type="ORF">Klosneuvirus_6_115</name>
</gene>
<evidence type="ECO:0000256" key="1">
    <source>
        <dbReference type="SAM" id="MobiDB-lite"/>
    </source>
</evidence>
<evidence type="ECO:0000313" key="2">
    <source>
        <dbReference type="EMBL" id="ARF12553.1"/>
    </source>
</evidence>
<sequence>MGRHRHHSKKEKKSCHESRLNVHNSRAKVCSGSFGCNRHCGSGKPIQVRAAANPRLGLKCNPLACPYNYGWDYINDGYSINL</sequence>
<name>A0A1V0SLG4_9VIRU</name>
<dbReference type="EMBL" id="KY684113">
    <property type="protein sequence ID" value="ARF12553.1"/>
    <property type="molecule type" value="Genomic_DNA"/>
</dbReference>
<feature type="compositionally biased region" description="Basic residues" evidence="1">
    <location>
        <begin position="1"/>
        <end position="13"/>
    </location>
</feature>
<reference evidence="2" key="1">
    <citation type="journal article" date="2017" name="Science">
        <title>Giant viruses with an expanded complement of translation system components.</title>
        <authorList>
            <person name="Schulz F."/>
            <person name="Yutin N."/>
            <person name="Ivanova N.N."/>
            <person name="Ortega D.R."/>
            <person name="Lee T.K."/>
            <person name="Vierheilig J."/>
            <person name="Daims H."/>
            <person name="Horn M."/>
            <person name="Wagner M."/>
            <person name="Jensen G.J."/>
            <person name="Kyrpides N.C."/>
            <person name="Koonin E.V."/>
            <person name="Woyke T."/>
        </authorList>
    </citation>
    <scope>NUCLEOTIDE SEQUENCE</scope>
    <source>
        <strain evidence="2">KNV1</strain>
    </source>
</reference>
<organism evidence="2">
    <name type="scientific">Klosneuvirus KNV1</name>
    <dbReference type="NCBI Taxonomy" id="1977640"/>
    <lineage>
        <taxon>Viruses</taxon>
        <taxon>Varidnaviria</taxon>
        <taxon>Bamfordvirae</taxon>
        <taxon>Nucleocytoviricota</taxon>
        <taxon>Megaviricetes</taxon>
        <taxon>Imitervirales</taxon>
        <taxon>Mimiviridae</taxon>
        <taxon>Klosneuvirinae</taxon>
        <taxon>Klosneuvirus</taxon>
    </lineage>
</organism>
<proteinExistence type="predicted"/>
<feature type="region of interest" description="Disordered" evidence="1">
    <location>
        <begin position="1"/>
        <end position="20"/>
    </location>
</feature>
<protein>
    <submittedName>
        <fullName evidence="2">Uncharacterized protein</fullName>
    </submittedName>
</protein>
<accession>A0A1V0SLG4</accession>